<dbReference type="PROSITE" id="PS50110">
    <property type="entry name" value="RESPONSE_REGULATORY"/>
    <property type="match status" value="1"/>
</dbReference>
<evidence type="ECO:0000313" key="10">
    <source>
        <dbReference type="Proteomes" id="UP000182800"/>
    </source>
</evidence>
<evidence type="ECO:0000313" key="9">
    <source>
        <dbReference type="Proteomes" id="UP000050497"/>
    </source>
</evidence>
<organism evidence="7 9">
    <name type="scientific">Saliniramus fredricksonii</name>
    <dbReference type="NCBI Taxonomy" id="1653334"/>
    <lineage>
        <taxon>Bacteria</taxon>
        <taxon>Pseudomonadati</taxon>
        <taxon>Pseudomonadota</taxon>
        <taxon>Alphaproteobacteria</taxon>
        <taxon>Hyphomicrobiales</taxon>
        <taxon>Salinarimonadaceae</taxon>
        <taxon>Saliniramus</taxon>
    </lineage>
</organism>
<keyword evidence="3" id="KW-0804">Transcription</keyword>
<dbReference type="STRING" id="1653334.GA0071312_3229"/>
<keyword evidence="1 4" id="KW-0597">Phosphoprotein</keyword>
<dbReference type="EMBL" id="LJSX01000005">
    <property type="protein sequence ID" value="KPQ11827.1"/>
    <property type="molecule type" value="Genomic_DNA"/>
</dbReference>
<dbReference type="Gene3D" id="3.40.50.2300">
    <property type="match status" value="1"/>
</dbReference>
<accession>A0A0P7XWC2</accession>
<name>A0A0P7XWC2_9HYPH</name>
<feature type="domain" description="Response regulatory" evidence="6">
    <location>
        <begin position="19"/>
        <end position="136"/>
    </location>
</feature>
<dbReference type="InterPro" id="IPR011006">
    <property type="entry name" value="CheY-like_superfamily"/>
</dbReference>
<reference evidence="7 9" key="1">
    <citation type="submission" date="2015-09" db="EMBL/GenBank/DDBJ databases">
        <title>Identification and resolution of microdiversity through metagenomic sequencing of parallel consortia.</title>
        <authorList>
            <person name="Nelson W.C."/>
            <person name="Romine M.F."/>
            <person name="Lindemann S.R."/>
        </authorList>
    </citation>
    <scope>NUCLEOTIDE SEQUENCE [LARGE SCALE GENOMIC DNA]</scope>
    <source>
        <strain evidence="7">HL-109</strain>
    </source>
</reference>
<evidence type="ECO:0000313" key="8">
    <source>
        <dbReference type="EMBL" id="SCC82248.1"/>
    </source>
</evidence>
<gene>
    <name evidence="8" type="ORF">GA0071312_3229</name>
    <name evidence="7" type="ORF">HLUCCO17_04940</name>
</gene>
<keyword evidence="10" id="KW-1185">Reference proteome</keyword>
<dbReference type="Proteomes" id="UP000050497">
    <property type="component" value="Unassembled WGS sequence"/>
</dbReference>
<dbReference type="EMBL" id="FMBM01000002">
    <property type="protein sequence ID" value="SCC82248.1"/>
    <property type="molecule type" value="Genomic_DNA"/>
</dbReference>
<dbReference type="RefSeq" id="WP_074445777.1">
    <property type="nucleotide sequence ID" value="NZ_FMBM01000002.1"/>
</dbReference>
<evidence type="ECO:0000256" key="2">
    <source>
        <dbReference type="ARBA" id="ARBA00023015"/>
    </source>
</evidence>
<evidence type="ECO:0000313" key="7">
    <source>
        <dbReference type="EMBL" id="KPQ11827.1"/>
    </source>
</evidence>
<dbReference type="SMART" id="SM00448">
    <property type="entry name" value="REC"/>
    <property type="match status" value="1"/>
</dbReference>
<dbReference type="AlphaFoldDB" id="A0A0P7XWC2"/>
<feature type="region of interest" description="Disordered" evidence="5">
    <location>
        <begin position="240"/>
        <end position="328"/>
    </location>
</feature>
<dbReference type="InterPro" id="IPR050595">
    <property type="entry name" value="Bact_response_regulator"/>
</dbReference>
<comment type="caution">
    <text evidence="7">The sequence shown here is derived from an EMBL/GenBank/DDBJ whole genome shotgun (WGS) entry which is preliminary data.</text>
</comment>
<sequence>MLLGRSEQGFIYVFEEPVRILAVDDDPIMREMATAQLSHPGGEIVTAQNGQEAWDILAADPGFDLVLSDLEMPQMTGFALCTAIREDARLARLPVVVLTGREDMFAIDRAYEVGATSFATKPVNWRMLGYQLRYVLRNSRDNEAALAAVRQDLRQDLRAGGVEGGAEIVQMPAREAARAEAPVGPDPTTCLRILLDQPPEKIAGIVAQCALSDDASGDTGAILRRYADLVAARRAREAAAMRDAVEPASPPVPREARADDTADDTADEHARTAAPFVQDEPASGAVAGDPVAAMRAQLRQSGSGRPDPDPAPRNPARPFRFLASGGRT</sequence>
<dbReference type="Pfam" id="PF00072">
    <property type="entry name" value="Response_reg"/>
    <property type="match status" value="1"/>
</dbReference>
<dbReference type="SUPFAM" id="SSF52172">
    <property type="entry name" value="CheY-like"/>
    <property type="match status" value="1"/>
</dbReference>
<feature type="modified residue" description="4-aspartylphosphate" evidence="4">
    <location>
        <position position="69"/>
    </location>
</feature>
<dbReference type="OrthoDB" id="9782655at2"/>
<dbReference type="PANTHER" id="PTHR44591">
    <property type="entry name" value="STRESS RESPONSE REGULATOR PROTEIN 1"/>
    <property type="match status" value="1"/>
</dbReference>
<reference evidence="8 10" key="2">
    <citation type="submission" date="2016-08" db="EMBL/GenBank/DDBJ databases">
        <authorList>
            <person name="Varghese N."/>
            <person name="Submissions Spin"/>
        </authorList>
    </citation>
    <scope>NUCLEOTIDE SEQUENCE [LARGE SCALE GENOMIC DNA]</scope>
    <source>
        <strain evidence="8 10">HL-109</strain>
    </source>
</reference>
<dbReference type="Proteomes" id="UP000182800">
    <property type="component" value="Unassembled WGS sequence"/>
</dbReference>
<keyword evidence="2" id="KW-0805">Transcription regulation</keyword>
<dbReference type="GO" id="GO:0000160">
    <property type="term" value="P:phosphorelay signal transduction system"/>
    <property type="evidence" value="ECO:0007669"/>
    <property type="project" value="InterPro"/>
</dbReference>
<dbReference type="InterPro" id="IPR001789">
    <property type="entry name" value="Sig_transdc_resp-reg_receiver"/>
</dbReference>
<evidence type="ECO:0000256" key="3">
    <source>
        <dbReference type="ARBA" id="ARBA00023163"/>
    </source>
</evidence>
<evidence type="ECO:0000256" key="1">
    <source>
        <dbReference type="ARBA" id="ARBA00022553"/>
    </source>
</evidence>
<evidence type="ECO:0000259" key="6">
    <source>
        <dbReference type="PROSITE" id="PS50110"/>
    </source>
</evidence>
<proteinExistence type="predicted"/>
<evidence type="ECO:0000256" key="5">
    <source>
        <dbReference type="SAM" id="MobiDB-lite"/>
    </source>
</evidence>
<dbReference type="PANTHER" id="PTHR44591:SF3">
    <property type="entry name" value="RESPONSE REGULATORY DOMAIN-CONTAINING PROTEIN"/>
    <property type="match status" value="1"/>
</dbReference>
<evidence type="ECO:0000256" key="4">
    <source>
        <dbReference type="PROSITE-ProRule" id="PRU00169"/>
    </source>
</evidence>
<protein>
    <submittedName>
        <fullName evidence="7">Response regulator containing a CheY-like receiver domain and a GGDEF domain</fullName>
    </submittedName>
    <submittedName>
        <fullName evidence="8">Response regulator receiver domain-containing protein</fullName>
    </submittedName>
</protein>